<sequence length="45" mass="5001">MNESMKGGTYLCHKSNRNRYQAASRSSNTPDRSSGNICFLCVEDA</sequence>
<proteinExistence type="predicted"/>
<name>A0ABS3N899_9BACI</name>
<accession>A0ABS3N899</accession>
<dbReference type="RefSeq" id="WP_207981061.1">
    <property type="nucleotide sequence ID" value="NZ_JAGDEL010000020.1"/>
</dbReference>
<evidence type="ECO:0008006" key="3">
    <source>
        <dbReference type="Google" id="ProtNLM"/>
    </source>
</evidence>
<dbReference type="Proteomes" id="UP000663981">
    <property type="component" value="Unassembled WGS sequence"/>
</dbReference>
<gene>
    <name evidence="1" type="ORF">I7822_21145</name>
</gene>
<evidence type="ECO:0000313" key="1">
    <source>
        <dbReference type="EMBL" id="MBO1514133.1"/>
    </source>
</evidence>
<keyword evidence="2" id="KW-1185">Reference proteome</keyword>
<organism evidence="1 2">
    <name type="scientific">Metabacillus bambusae</name>
    <dbReference type="NCBI Taxonomy" id="2795218"/>
    <lineage>
        <taxon>Bacteria</taxon>
        <taxon>Bacillati</taxon>
        <taxon>Bacillota</taxon>
        <taxon>Bacilli</taxon>
        <taxon>Bacillales</taxon>
        <taxon>Bacillaceae</taxon>
        <taxon>Metabacillus</taxon>
    </lineage>
</organism>
<comment type="caution">
    <text evidence="1">The sequence shown here is derived from an EMBL/GenBank/DDBJ whole genome shotgun (WGS) entry which is preliminary data.</text>
</comment>
<dbReference type="EMBL" id="JAGDEL010000020">
    <property type="protein sequence ID" value="MBO1514133.1"/>
    <property type="molecule type" value="Genomic_DNA"/>
</dbReference>
<reference evidence="1 2" key="1">
    <citation type="submission" date="2021-03" db="EMBL/GenBank/DDBJ databases">
        <title>Whole genome sequence of Metabacillus bambusae BG109.</title>
        <authorList>
            <person name="Jeong J.W."/>
        </authorList>
    </citation>
    <scope>NUCLEOTIDE SEQUENCE [LARGE SCALE GENOMIC DNA]</scope>
    <source>
        <strain evidence="1 2">BG109</strain>
    </source>
</reference>
<evidence type="ECO:0000313" key="2">
    <source>
        <dbReference type="Proteomes" id="UP000663981"/>
    </source>
</evidence>
<protein>
    <recommendedName>
        <fullName evidence="3">Sulfatase-modifying factor enzyme domain-containing protein</fullName>
    </recommendedName>
</protein>